<dbReference type="Proteomes" id="UP000503540">
    <property type="component" value="Chromosome"/>
</dbReference>
<organism evidence="2 3">
    <name type="scientific">Nocardia arthritidis</name>
    <dbReference type="NCBI Taxonomy" id="228602"/>
    <lineage>
        <taxon>Bacteria</taxon>
        <taxon>Bacillati</taxon>
        <taxon>Actinomycetota</taxon>
        <taxon>Actinomycetes</taxon>
        <taxon>Mycobacteriales</taxon>
        <taxon>Nocardiaceae</taxon>
        <taxon>Nocardia</taxon>
    </lineage>
</organism>
<sequence length="69" mass="7136">MTVIRIATAGLAIAAAGLLLPVVAANADTGDRNVCNTIADRGNRLYDTRGNVVASCQLAPDGHVFWGQV</sequence>
<protein>
    <recommendedName>
        <fullName evidence="4">DUF333 domain-containing protein</fullName>
    </recommendedName>
</protein>
<name>A0A6G9YCH8_9NOCA</name>
<dbReference type="KEGG" id="nah:F5544_15280"/>
<evidence type="ECO:0000256" key="1">
    <source>
        <dbReference type="SAM" id="SignalP"/>
    </source>
</evidence>
<reference evidence="2 3" key="1">
    <citation type="journal article" date="2019" name="ACS Chem. Biol.">
        <title>Identification and Mobilization of a Cryptic Antibiotic Biosynthesis Gene Locus from a Human-Pathogenic Nocardia Isolate.</title>
        <authorList>
            <person name="Herisse M."/>
            <person name="Ishida K."/>
            <person name="Porter J.L."/>
            <person name="Howden B."/>
            <person name="Hertweck C."/>
            <person name="Stinear T.P."/>
            <person name="Pidot S.J."/>
        </authorList>
    </citation>
    <scope>NUCLEOTIDE SEQUENCE [LARGE SCALE GENOMIC DNA]</scope>
    <source>
        <strain evidence="2 3">AUSMDU00012717</strain>
    </source>
</reference>
<dbReference type="RefSeq" id="WP_167473842.1">
    <property type="nucleotide sequence ID" value="NZ_CP046172.1"/>
</dbReference>
<feature type="signal peptide" evidence="1">
    <location>
        <begin position="1"/>
        <end position="27"/>
    </location>
</feature>
<feature type="chain" id="PRO_5026125356" description="DUF333 domain-containing protein" evidence="1">
    <location>
        <begin position="28"/>
        <end position="69"/>
    </location>
</feature>
<keyword evidence="3" id="KW-1185">Reference proteome</keyword>
<gene>
    <name evidence="2" type="ORF">F5544_15280</name>
</gene>
<dbReference type="EMBL" id="CP046172">
    <property type="protein sequence ID" value="QIS10939.1"/>
    <property type="molecule type" value="Genomic_DNA"/>
</dbReference>
<dbReference type="AlphaFoldDB" id="A0A6G9YCH8"/>
<evidence type="ECO:0000313" key="3">
    <source>
        <dbReference type="Proteomes" id="UP000503540"/>
    </source>
</evidence>
<accession>A0A6G9YCH8</accession>
<proteinExistence type="predicted"/>
<keyword evidence="1" id="KW-0732">Signal</keyword>
<evidence type="ECO:0000313" key="2">
    <source>
        <dbReference type="EMBL" id="QIS10939.1"/>
    </source>
</evidence>
<evidence type="ECO:0008006" key="4">
    <source>
        <dbReference type="Google" id="ProtNLM"/>
    </source>
</evidence>